<evidence type="ECO:0000313" key="3">
    <source>
        <dbReference type="Proteomes" id="UP000436088"/>
    </source>
</evidence>
<dbReference type="CDD" id="cd06222">
    <property type="entry name" value="RNase_H_like"/>
    <property type="match status" value="1"/>
</dbReference>
<dbReference type="InterPro" id="IPR053151">
    <property type="entry name" value="RNase_H-like"/>
</dbReference>
<dbReference type="InterPro" id="IPR044730">
    <property type="entry name" value="RNase_H-like_dom_plant"/>
</dbReference>
<dbReference type="EMBL" id="VEPZ02001044">
    <property type="protein sequence ID" value="KAE8698467.1"/>
    <property type="molecule type" value="Genomic_DNA"/>
</dbReference>
<sequence>MASRKVPGLPRKILCEAYKLYPDLRPWKLAYPSQECSSALCNRSLLNSQLLSLANTLLLLKQENPQILSQYLHQQNLSTVSVSAAVPCTSVPSQMEPNGEGFLQTNYVQCAPNPTVPLVSENSNFQSIEGRFGSVRSTPLNSSSTFINNSITDDERESSSSLLKFEIPESLNIDDFISTLFWNDVWVPGKDRLADLVNQNQILNPQAFVRDFVTSEGSWNTHELRRSLDDEGFNGSSLCLLLVMILAMIYQTGVGTILGSYDGPQTVKQFLWLILHQRVMTNSERRRRAVFGSPLSIRGGCEETILHVIRDCPSGSYDLGLPPSPPLFDWLVTNLSHNVGLNQTAFQWRHLFGILVWLLWKQCNAFVFNGQVRSMMETIHSAWSWAQAIKETPRKQSQSDRHDYKKQQWRTPTMGSVKLNTDVAVLPTTMVAASGVVLRDINGDWIIGYHRNIGRCNIHNAELWAVLDGLTIAWDIGFRNIEVEVDNHDVVKTLNACPMLHEWTIVRHIRRLLEHQWSAKISHINREANATADSLAHIDMNGTLGLTVYHQPPRGTQASLHADVID</sequence>
<reference evidence="2" key="1">
    <citation type="submission" date="2019-09" db="EMBL/GenBank/DDBJ databases">
        <title>Draft genome information of white flower Hibiscus syriacus.</title>
        <authorList>
            <person name="Kim Y.-M."/>
        </authorList>
    </citation>
    <scope>NUCLEOTIDE SEQUENCE [LARGE SCALE GENOMIC DNA]</scope>
    <source>
        <strain evidence="2">YM2019G1</strain>
    </source>
</reference>
<dbReference type="PANTHER" id="PTHR47723:SF19">
    <property type="entry name" value="POLYNUCLEOTIDYL TRANSFERASE, RIBONUCLEASE H-LIKE SUPERFAMILY PROTEIN"/>
    <property type="match status" value="1"/>
</dbReference>
<feature type="domain" description="RNase H type-1" evidence="1">
    <location>
        <begin position="420"/>
        <end position="537"/>
    </location>
</feature>
<dbReference type="AlphaFoldDB" id="A0A6A3A4B5"/>
<dbReference type="Gene3D" id="3.30.420.10">
    <property type="entry name" value="Ribonuclease H-like superfamily/Ribonuclease H"/>
    <property type="match status" value="1"/>
</dbReference>
<gene>
    <name evidence="2" type="ORF">F3Y22_tig00110597pilonHSYRG00257</name>
</gene>
<evidence type="ECO:0000259" key="1">
    <source>
        <dbReference type="Pfam" id="PF13456"/>
    </source>
</evidence>
<dbReference type="InterPro" id="IPR002156">
    <property type="entry name" value="RNaseH_domain"/>
</dbReference>
<dbReference type="Pfam" id="PF13456">
    <property type="entry name" value="RVT_3"/>
    <property type="match status" value="1"/>
</dbReference>
<accession>A0A6A3A4B5</accession>
<dbReference type="Proteomes" id="UP000436088">
    <property type="component" value="Unassembled WGS sequence"/>
</dbReference>
<dbReference type="SUPFAM" id="SSF53098">
    <property type="entry name" value="Ribonuclease H-like"/>
    <property type="match status" value="1"/>
</dbReference>
<name>A0A6A3A4B5_HIBSY</name>
<dbReference type="InterPro" id="IPR012337">
    <property type="entry name" value="RNaseH-like_sf"/>
</dbReference>
<dbReference type="GO" id="GO:0003676">
    <property type="term" value="F:nucleic acid binding"/>
    <property type="evidence" value="ECO:0007669"/>
    <property type="project" value="InterPro"/>
</dbReference>
<comment type="caution">
    <text evidence="2">The sequence shown here is derived from an EMBL/GenBank/DDBJ whole genome shotgun (WGS) entry which is preliminary data.</text>
</comment>
<dbReference type="InterPro" id="IPR036397">
    <property type="entry name" value="RNaseH_sf"/>
</dbReference>
<dbReference type="GO" id="GO:0004523">
    <property type="term" value="F:RNA-DNA hybrid ribonuclease activity"/>
    <property type="evidence" value="ECO:0007669"/>
    <property type="project" value="InterPro"/>
</dbReference>
<proteinExistence type="predicted"/>
<organism evidence="2 3">
    <name type="scientific">Hibiscus syriacus</name>
    <name type="common">Rose of Sharon</name>
    <dbReference type="NCBI Taxonomy" id="106335"/>
    <lineage>
        <taxon>Eukaryota</taxon>
        <taxon>Viridiplantae</taxon>
        <taxon>Streptophyta</taxon>
        <taxon>Embryophyta</taxon>
        <taxon>Tracheophyta</taxon>
        <taxon>Spermatophyta</taxon>
        <taxon>Magnoliopsida</taxon>
        <taxon>eudicotyledons</taxon>
        <taxon>Gunneridae</taxon>
        <taxon>Pentapetalae</taxon>
        <taxon>rosids</taxon>
        <taxon>malvids</taxon>
        <taxon>Malvales</taxon>
        <taxon>Malvaceae</taxon>
        <taxon>Malvoideae</taxon>
        <taxon>Hibiscus</taxon>
    </lineage>
</organism>
<keyword evidence="3" id="KW-1185">Reference proteome</keyword>
<dbReference type="PANTHER" id="PTHR47723">
    <property type="entry name" value="OS05G0353850 PROTEIN"/>
    <property type="match status" value="1"/>
</dbReference>
<protein>
    <recommendedName>
        <fullName evidence="1">RNase H type-1 domain-containing protein</fullName>
    </recommendedName>
</protein>
<evidence type="ECO:0000313" key="2">
    <source>
        <dbReference type="EMBL" id="KAE8698467.1"/>
    </source>
</evidence>